<evidence type="ECO:0000256" key="6">
    <source>
        <dbReference type="PROSITE-ProRule" id="PRU00176"/>
    </source>
</evidence>
<dbReference type="GO" id="GO:0006397">
    <property type="term" value="P:mRNA processing"/>
    <property type="evidence" value="ECO:0007669"/>
    <property type="project" value="UniProtKB-KW"/>
</dbReference>
<dbReference type="InterPro" id="IPR012677">
    <property type="entry name" value="Nucleotide-bd_a/b_plait_sf"/>
</dbReference>
<evidence type="ECO:0000259" key="8">
    <source>
        <dbReference type="PROSITE" id="PS50102"/>
    </source>
</evidence>
<comment type="similarity">
    <text evidence="2">Belongs to the RRM CPSF6/7 family.</text>
</comment>
<dbReference type="EMBL" id="GG666487">
    <property type="protein sequence ID" value="EEN64482.1"/>
    <property type="molecule type" value="Genomic_DNA"/>
</dbReference>
<dbReference type="PANTHER" id="PTHR23204">
    <property type="entry name" value="CLEAVAGE AND POLYADENYLATION SPECIFIC FACTOR"/>
    <property type="match status" value="1"/>
</dbReference>
<dbReference type="PROSITE" id="PS50102">
    <property type="entry name" value="RRM"/>
    <property type="match status" value="1"/>
</dbReference>
<keyword evidence="6" id="KW-0694">RNA-binding</keyword>
<reference evidence="9" key="1">
    <citation type="journal article" date="2008" name="Nature">
        <title>The amphioxus genome and the evolution of the chordate karyotype.</title>
        <authorList>
            <consortium name="US DOE Joint Genome Institute (JGI-PGF)"/>
            <person name="Putnam N.H."/>
            <person name="Butts T."/>
            <person name="Ferrier D.E.K."/>
            <person name="Furlong R.F."/>
            <person name="Hellsten U."/>
            <person name="Kawashima T."/>
            <person name="Robinson-Rechavi M."/>
            <person name="Shoguchi E."/>
            <person name="Terry A."/>
            <person name="Yu J.-K."/>
            <person name="Benito-Gutierrez E.L."/>
            <person name="Dubchak I."/>
            <person name="Garcia-Fernandez J."/>
            <person name="Gibson-Brown J.J."/>
            <person name="Grigoriev I.V."/>
            <person name="Horton A.C."/>
            <person name="de Jong P.J."/>
            <person name="Jurka J."/>
            <person name="Kapitonov V.V."/>
            <person name="Kohara Y."/>
            <person name="Kuroki Y."/>
            <person name="Lindquist E."/>
            <person name="Lucas S."/>
            <person name="Osoegawa K."/>
            <person name="Pennacchio L.A."/>
            <person name="Salamov A.A."/>
            <person name="Satou Y."/>
            <person name="Sauka-Spengler T."/>
            <person name="Schmutz J."/>
            <person name="Shin-I T."/>
            <person name="Toyoda A."/>
            <person name="Bronner-Fraser M."/>
            <person name="Fujiyama A."/>
            <person name="Holland L.Z."/>
            <person name="Holland P.W.H."/>
            <person name="Satoh N."/>
            <person name="Rokhsar D.S."/>
        </authorList>
    </citation>
    <scope>NUCLEOTIDE SEQUENCE [LARGE SCALE GENOMIC DNA]</scope>
    <source>
        <strain evidence="9">S238N-H82</strain>
        <tissue evidence="9">Testes</tissue>
    </source>
</reference>
<dbReference type="InterPro" id="IPR057951">
    <property type="entry name" value="CPSF6/7_RSLD_N"/>
</dbReference>
<dbReference type="InterPro" id="IPR035979">
    <property type="entry name" value="RBD_domain_sf"/>
</dbReference>
<dbReference type="AlphaFoldDB" id="C3Y685"/>
<evidence type="ECO:0000256" key="2">
    <source>
        <dbReference type="ARBA" id="ARBA00006265"/>
    </source>
</evidence>
<sequence>MADGVDIDLYADDLEQEFTQEGEFGDADLYNDVITGNAGPDGEGGEGLSKKDDLGVAYQGRRWSVYIGNLTWWTTDADLSEAILSVGVKDLLEIKFYENRANGQSKGFCVCHFGSEQSPRMLMDKLPRKDLHGQNPVVRPCNRQSLNEFEMQSRKSFQQRGGMPPNRGPPPPGMGRGRGRGRFPNDKGPHPHPDRFPGPPGPGGPPPFPPGPPGQLSWSNISPPRGPPGPPPGPGGPPPPPGMGGPPNRGPPPPRMEPGPPRGPPPGMQLPPPPGPGGPMPGPPRGPSPGPHQGPPHHGPPHGHGHGPHHGPPPPQDNRALSEAEFEEIMNRNRAVSSSAISRAVADASAGEYGSAIETLVTAISLIKQSKVSSDDRCKVLISSLQDCLHGIEAKSYGSGSRKRDRHSRERDSSPSRRSSKSRKRDRERDRSRSRERDYREYRERSSRERDHYREHRDRDRERDRRR</sequence>
<dbReference type="Pfam" id="PF00076">
    <property type="entry name" value="RRM_1"/>
    <property type="match status" value="1"/>
</dbReference>
<feature type="compositionally biased region" description="Basic and acidic residues" evidence="7">
    <location>
        <begin position="183"/>
        <end position="195"/>
    </location>
</feature>
<comment type="subcellular location">
    <subcellularLocation>
        <location evidence="1">Nucleus</location>
    </subcellularLocation>
</comment>
<feature type="compositionally biased region" description="Pro residues" evidence="7">
    <location>
        <begin position="196"/>
        <end position="213"/>
    </location>
</feature>
<keyword evidence="5" id="KW-0539">Nucleus</keyword>
<feature type="compositionally biased region" description="Pro residues" evidence="7">
    <location>
        <begin position="224"/>
        <end position="298"/>
    </location>
</feature>
<feature type="domain" description="RRM" evidence="8">
    <location>
        <begin position="63"/>
        <end position="143"/>
    </location>
</feature>
<evidence type="ECO:0000313" key="9">
    <source>
        <dbReference type="EMBL" id="EEN64482.1"/>
    </source>
</evidence>
<dbReference type="FunCoup" id="C3Y685">
    <property type="interactions" value="964"/>
</dbReference>
<organism>
    <name type="scientific">Branchiostoma floridae</name>
    <name type="common">Florida lancelet</name>
    <name type="synonym">Amphioxus</name>
    <dbReference type="NCBI Taxonomy" id="7739"/>
    <lineage>
        <taxon>Eukaryota</taxon>
        <taxon>Metazoa</taxon>
        <taxon>Chordata</taxon>
        <taxon>Cephalochordata</taxon>
        <taxon>Leptocardii</taxon>
        <taxon>Amphioxiformes</taxon>
        <taxon>Branchiostomatidae</taxon>
        <taxon>Branchiostoma</taxon>
    </lineage>
</organism>
<dbReference type="SMART" id="SM00360">
    <property type="entry name" value="RRM"/>
    <property type="match status" value="1"/>
</dbReference>
<feature type="compositionally biased region" description="Basic and acidic residues" evidence="7">
    <location>
        <begin position="425"/>
        <end position="467"/>
    </location>
</feature>
<feature type="region of interest" description="Disordered" evidence="7">
    <location>
        <begin position="151"/>
        <end position="348"/>
    </location>
</feature>
<evidence type="ECO:0000256" key="3">
    <source>
        <dbReference type="ARBA" id="ARBA00016259"/>
    </source>
</evidence>
<dbReference type="GO" id="GO:0003723">
    <property type="term" value="F:RNA binding"/>
    <property type="evidence" value="ECO:0007669"/>
    <property type="project" value="UniProtKB-UniRule"/>
</dbReference>
<accession>C3Y685</accession>
<feature type="region of interest" description="Disordered" evidence="7">
    <location>
        <begin position="389"/>
        <end position="467"/>
    </location>
</feature>
<evidence type="ECO:0000256" key="5">
    <source>
        <dbReference type="ARBA" id="ARBA00023242"/>
    </source>
</evidence>
<evidence type="ECO:0000256" key="4">
    <source>
        <dbReference type="ARBA" id="ARBA00022664"/>
    </source>
</evidence>
<evidence type="ECO:0000256" key="1">
    <source>
        <dbReference type="ARBA" id="ARBA00004123"/>
    </source>
</evidence>
<dbReference type="GO" id="GO:0005634">
    <property type="term" value="C:nucleus"/>
    <property type="evidence" value="ECO:0007669"/>
    <property type="project" value="UniProtKB-SubCell"/>
</dbReference>
<dbReference type="Pfam" id="PF25524">
    <property type="entry name" value="RSLD_CPSF6"/>
    <property type="match status" value="1"/>
</dbReference>
<feature type="compositionally biased region" description="Low complexity" evidence="7">
    <location>
        <begin position="334"/>
        <end position="348"/>
    </location>
</feature>
<dbReference type="STRING" id="7739.C3Y685"/>
<dbReference type="InterPro" id="IPR000504">
    <property type="entry name" value="RRM_dom"/>
</dbReference>
<feature type="compositionally biased region" description="Basic residues" evidence="7">
    <location>
        <begin position="299"/>
        <end position="309"/>
    </location>
</feature>
<proteinExistence type="inferred from homology"/>
<dbReference type="eggNOG" id="KOG4849">
    <property type="taxonomic scope" value="Eukaryota"/>
</dbReference>
<dbReference type="InParanoid" id="C3Y685"/>
<gene>
    <name evidence="9" type="ORF">BRAFLDRAFT_60947</name>
</gene>
<dbReference type="Gene3D" id="3.30.70.330">
    <property type="match status" value="1"/>
</dbReference>
<dbReference type="InterPro" id="IPR034769">
    <property type="entry name" value="CPSF6_RRM"/>
</dbReference>
<dbReference type="CDD" id="cd12643">
    <property type="entry name" value="RRM_CFIm68"/>
    <property type="match status" value="1"/>
</dbReference>
<evidence type="ECO:0000256" key="7">
    <source>
        <dbReference type="SAM" id="MobiDB-lite"/>
    </source>
</evidence>
<dbReference type="SUPFAM" id="SSF54928">
    <property type="entry name" value="RNA-binding domain, RBD"/>
    <property type="match status" value="1"/>
</dbReference>
<dbReference type="InterPro" id="IPR034772">
    <property type="entry name" value="CPSF6/7"/>
</dbReference>
<protein>
    <recommendedName>
        <fullName evidence="3">Cleavage and polyadenylation specificity factor subunit 6</fullName>
    </recommendedName>
</protein>
<keyword evidence="4" id="KW-0507">mRNA processing</keyword>
<name>C3Y685_BRAFL</name>